<dbReference type="AlphaFoldDB" id="A0A2T6B8P9"/>
<evidence type="ECO:0000313" key="3">
    <source>
        <dbReference type="Proteomes" id="UP000244224"/>
    </source>
</evidence>
<organism evidence="2 3">
    <name type="scientific">Gemmobacter caeni</name>
    <dbReference type="NCBI Taxonomy" id="589035"/>
    <lineage>
        <taxon>Bacteria</taxon>
        <taxon>Pseudomonadati</taxon>
        <taxon>Pseudomonadota</taxon>
        <taxon>Alphaproteobacteria</taxon>
        <taxon>Rhodobacterales</taxon>
        <taxon>Paracoccaceae</taxon>
        <taxon>Gemmobacter</taxon>
    </lineage>
</organism>
<protein>
    <submittedName>
        <fullName evidence="2">Uncharacterized protein DUF4031</fullName>
    </submittedName>
</protein>
<reference evidence="2 3" key="1">
    <citation type="submission" date="2018-04" db="EMBL/GenBank/DDBJ databases">
        <title>Genomic Encyclopedia of Archaeal and Bacterial Type Strains, Phase II (KMG-II): from individual species to whole genera.</title>
        <authorList>
            <person name="Goeker M."/>
        </authorList>
    </citation>
    <scope>NUCLEOTIDE SEQUENCE [LARGE SCALE GENOMIC DNA]</scope>
    <source>
        <strain evidence="2 3">DSM 21823</strain>
    </source>
</reference>
<comment type="caution">
    <text evidence="2">The sequence shown here is derived from an EMBL/GenBank/DDBJ whole genome shotgun (WGS) entry which is preliminary data.</text>
</comment>
<evidence type="ECO:0000313" key="2">
    <source>
        <dbReference type="EMBL" id="PTX52447.1"/>
    </source>
</evidence>
<dbReference type="EMBL" id="QBKP01000002">
    <property type="protein sequence ID" value="PTX52447.1"/>
    <property type="molecule type" value="Genomic_DNA"/>
</dbReference>
<sequence>MPVYVDNARNPYGRMIMCHMVADRIEELLDMADRIGLARRHFQPGSFPHFDLSLGYRDRALRQGAISVDRRQLVNVMRAYRELLLRDETEMERLLAVISGSRVSPRKS</sequence>
<dbReference type="Proteomes" id="UP000244224">
    <property type="component" value="Unassembled WGS sequence"/>
</dbReference>
<accession>A0A2T6B8P9</accession>
<feature type="domain" description="DUF4031" evidence="1">
    <location>
        <begin position="3"/>
        <end position="79"/>
    </location>
</feature>
<evidence type="ECO:0000259" key="1">
    <source>
        <dbReference type="Pfam" id="PF13223"/>
    </source>
</evidence>
<dbReference type="InterPro" id="IPR025109">
    <property type="entry name" value="DUF4031"/>
</dbReference>
<gene>
    <name evidence="2" type="ORF">C8N34_102227</name>
</gene>
<dbReference type="OrthoDB" id="9808993at2"/>
<dbReference type="RefSeq" id="WP_108127870.1">
    <property type="nucleotide sequence ID" value="NZ_QBKP01000002.1"/>
</dbReference>
<name>A0A2T6B8P9_9RHOB</name>
<keyword evidence="3" id="KW-1185">Reference proteome</keyword>
<proteinExistence type="predicted"/>
<dbReference type="Pfam" id="PF13223">
    <property type="entry name" value="DUF4031"/>
    <property type="match status" value="1"/>
</dbReference>